<evidence type="ECO:0008006" key="3">
    <source>
        <dbReference type="Google" id="ProtNLM"/>
    </source>
</evidence>
<gene>
    <name evidence="1" type="ORF">Adu01nite_45320</name>
</gene>
<keyword evidence="2" id="KW-1185">Reference proteome</keyword>
<dbReference type="Pfam" id="PF05988">
    <property type="entry name" value="DUF899"/>
    <property type="match status" value="1"/>
</dbReference>
<comment type="caution">
    <text evidence="1">The sequence shown here is derived from an EMBL/GenBank/DDBJ whole genome shotgun (WGS) entry which is preliminary data.</text>
</comment>
<organism evidence="1 2">
    <name type="scientific">Paractinoplanes durhamensis</name>
    <dbReference type="NCBI Taxonomy" id="113563"/>
    <lineage>
        <taxon>Bacteria</taxon>
        <taxon>Bacillati</taxon>
        <taxon>Actinomycetota</taxon>
        <taxon>Actinomycetes</taxon>
        <taxon>Micromonosporales</taxon>
        <taxon>Micromonosporaceae</taxon>
        <taxon>Paractinoplanes</taxon>
    </lineage>
</organism>
<name>A0ABQ3Z037_9ACTN</name>
<proteinExistence type="predicted"/>
<dbReference type="Proteomes" id="UP000637628">
    <property type="component" value="Unassembled WGS sequence"/>
</dbReference>
<protein>
    <recommendedName>
        <fullName evidence="3">DUF899 domain-containing protein</fullName>
    </recommendedName>
</protein>
<dbReference type="InterPro" id="IPR010296">
    <property type="entry name" value="DUF899_thioredox"/>
</dbReference>
<accession>A0ABQ3Z037</accession>
<evidence type="ECO:0000313" key="1">
    <source>
        <dbReference type="EMBL" id="GIE03182.1"/>
    </source>
</evidence>
<reference evidence="1 2" key="1">
    <citation type="submission" date="2021-01" db="EMBL/GenBank/DDBJ databases">
        <title>Whole genome shotgun sequence of Actinoplanes durhamensis NBRC 14914.</title>
        <authorList>
            <person name="Komaki H."/>
            <person name="Tamura T."/>
        </authorList>
    </citation>
    <scope>NUCLEOTIDE SEQUENCE [LARGE SCALE GENOMIC DNA]</scope>
    <source>
        <strain evidence="1 2">NBRC 14914</strain>
    </source>
</reference>
<dbReference type="EMBL" id="BOML01000036">
    <property type="protein sequence ID" value="GIE03182.1"/>
    <property type="molecule type" value="Genomic_DNA"/>
</dbReference>
<evidence type="ECO:0000313" key="2">
    <source>
        <dbReference type="Proteomes" id="UP000637628"/>
    </source>
</evidence>
<sequence>MVCIGMTETNLPEIVTRDEWLAARKELLVSEKEAVRAKDALNSRRRMLPMVRVEKDYRFEGPDGPVTLLDLFDSQRQLVVQHFMFDPGWEDGCGSCTAAVDELSDGLLRHLRARRTTYAVVARAPLAKLEKYRAKRGWTIPLYSSSGSDFNYDFHITLDESVTPVEFNFRGPDELRAAGLGWTLDTANQPMEQPGMSAFLRVGDDVFHTYSTFARGTEQMGGAYGVLDMTALGRQEDWEIPKGRADTSRGAIPDFT</sequence>